<dbReference type="EMBL" id="BAFH01000003">
    <property type="protein sequence ID" value="GAB62663.1"/>
    <property type="molecule type" value="Genomic_DNA"/>
</dbReference>
<evidence type="ECO:0000313" key="1">
    <source>
        <dbReference type="EMBL" id="GAB62663.1"/>
    </source>
</evidence>
<dbReference type="Proteomes" id="UP000002985">
    <property type="component" value="Unassembled WGS sequence"/>
</dbReference>
<dbReference type="AlphaFoldDB" id="I3ILR8"/>
<keyword evidence="2" id="KW-1185">Reference proteome</keyword>
<gene>
    <name evidence="1" type="ORF">KSU1_C1067</name>
</gene>
<organism evidence="1 2">
    <name type="scientific">Candidatus Jettenia caeni</name>
    <dbReference type="NCBI Taxonomy" id="247490"/>
    <lineage>
        <taxon>Bacteria</taxon>
        <taxon>Pseudomonadati</taxon>
        <taxon>Planctomycetota</taxon>
        <taxon>Candidatus Brocadiia</taxon>
        <taxon>Candidatus Brocadiales</taxon>
        <taxon>Candidatus Brocadiaceae</taxon>
        <taxon>Candidatus Jettenia</taxon>
    </lineage>
</organism>
<sequence>MSKFEAYYDEAERLYVKEGKTQREISELLGISEKTVSLWSVKGDWVRKRKEYLVSTRTGPVEKLKMRFAKLLEDTDDIDAKKTDEMYKIKLLIEKMEGYDVKGAVIDVMDRFATFIRQKEPDQEFIERLKKHTHAFFEEIKNL</sequence>
<protein>
    <submittedName>
        <fullName evidence="1">Uncharacterized protein</fullName>
    </submittedName>
</protein>
<dbReference type="OrthoDB" id="8553810at2"/>
<evidence type="ECO:0000313" key="2">
    <source>
        <dbReference type="Proteomes" id="UP000002985"/>
    </source>
</evidence>
<proteinExistence type="predicted"/>
<name>I3ILR8_9BACT</name>
<comment type="caution">
    <text evidence="1">The sequence shown here is derived from an EMBL/GenBank/DDBJ whole genome shotgun (WGS) entry which is preliminary data.</text>
</comment>
<dbReference type="Gene3D" id="1.10.10.60">
    <property type="entry name" value="Homeodomain-like"/>
    <property type="match status" value="1"/>
</dbReference>
<reference evidence="1 2" key="1">
    <citation type="journal article" date="2012" name="FEBS Lett.">
        <title>Anammox organism KSU-1 expresses a NirK-type copper-containing nitrite reductase instead of a NirS-type with cytochrome cd1.</title>
        <authorList>
            <person name="Hira D."/>
            <person name="Toh H."/>
            <person name="Migita C.T."/>
            <person name="Okubo H."/>
            <person name="Nishiyama T."/>
            <person name="Hattori M."/>
            <person name="Furukawa K."/>
            <person name="Fujii T."/>
        </authorList>
    </citation>
    <scope>NUCLEOTIDE SEQUENCE [LARGE SCALE GENOMIC DNA]</scope>
</reference>
<accession>I3ILR8</accession>
<dbReference type="STRING" id="247490.KSU1_C1067"/>